<evidence type="ECO:0000313" key="4">
    <source>
        <dbReference type="Proteomes" id="UP001139450"/>
    </source>
</evidence>
<feature type="transmembrane region" description="Helical" evidence="1">
    <location>
        <begin position="7"/>
        <end position="23"/>
    </location>
</feature>
<keyword evidence="1" id="KW-0812">Transmembrane</keyword>
<dbReference type="EMBL" id="JALJEJ010000002">
    <property type="protein sequence ID" value="MCJ8209097.1"/>
    <property type="molecule type" value="Genomic_DNA"/>
</dbReference>
<dbReference type="InterPro" id="IPR010559">
    <property type="entry name" value="Sig_transdc_His_kin_internal"/>
</dbReference>
<dbReference type="PANTHER" id="PTHR34220">
    <property type="entry name" value="SENSOR HISTIDINE KINASE YPDA"/>
    <property type="match status" value="1"/>
</dbReference>
<dbReference type="AlphaFoldDB" id="A0A9X1X0Q2"/>
<dbReference type="Gene3D" id="3.30.565.10">
    <property type="entry name" value="Histidine kinase-like ATPase, C-terminal domain"/>
    <property type="match status" value="1"/>
</dbReference>
<reference evidence="3" key="1">
    <citation type="submission" date="2022-04" db="EMBL/GenBank/DDBJ databases">
        <title>Mucilaginibacter sp. RS28 isolated from freshwater.</title>
        <authorList>
            <person name="Ko S.-R."/>
        </authorList>
    </citation>
    <scope>NUCLEOTIDE SEQUENCE</scope>
    <source>
        <strain evidence="3">RS28</strain>
    </source>
</reference>
<dbReference type="InterPro" id="IPR036890">
    <property type="entry name" value="HATPase_C_sf"/>
</dbReference>
<keyword evidence="3" id="KW-0808">Transferase</keyword>
<evidence type="ECO:0000313" key="3">
    <source>
        <dbReference type="EMBL" id="MCJ8209097.1"/>
    </source>
</evidence>
<evidence type="ECO:0000256" key="1">
    <source>
        <dbReference type="SAM" id="Phobius"/>
    </source>
</evidence>
<comment type="caution">
    <text evidence="3">The sequence shown here is derived from an EMBL/GenBank/DDBJ whole genome shotgun (WGS) entry which is preliminary data.</text>
</comment>
<dbReference type="Pfam" id="PF06580">
    <property type="entry name" value="His_kinase"/>
    <property type="match status" value="1"/>
</dbReference>
<dbReference type="InterPro" id="IPR050640">
    <property type="entry name" value="Bact_2-comp_sensor_kinase"/>
</dbReference>
<proteinExistence type="predicted"/>
<dbReference type="RefSeq" id="WP_245128931.1">
    <property type="nucleotide sequence ID" value="NZ_JALJEJ010000002.1"/>
</dbReference>
<feature type="transmembrane region" description="Helical" evidence="1">
    <location>
        <begin position="67"/>
        <end position="93"/>
    </location>
</feature>
<organism evidence="3 4">
    <name type="scientific">Mucilaginibacter straminoryzae</name>
    <dbReference type="NCBI Taxonomy" id="2932774"/>
    <lineage>
        <taxon>Bacteria</taxon>
        <taxon>Pseudomonadati</taxon>
        <taxon>Bacteroidota</taxon>
        <taxon>Sphingobacteriia</taxon>
        <taxon>Sphingobacteriales</taxon>
        <taxon>Sphingobacteriaceae</taxon>
        <taxon>Mucilaginibacter</taxon>
    </lineage>
</organism>
<gene>
    <name evidence="3" type="ORF">MUY27_05210</name>
</gene>
<evidence type="ECO:0000259" key="2">
    <source>
        <dbReference type="Pfam" id="PF06580"/>
    </source>
</evidence>
<dbReference type="GO" id="GO:0016020">
    <property type="term" value="C:membrane"/>
    <property type="evidence" value="ECO:0007669"/>
    <property type="project" value="InterPro"/>
</dbReference>
<dbReference type="GO" id="GO:0000155">
    <property type="term" value="F:phosphorelay sensor kinase activity"/>
    <property type="evidence" value="ECO:0007669"/>
    <property type="project" value="InterPro"/>
</dbReference>
<protein>
    <submittedName>
        <fullName evidence="3">Histidine kinase</fullName>
    </submittedName>
</protein>
<sequence length="337" mass="39100">MKRNRLVIYYLLAWVCYTLYLYIDNVANKRGTQPYVWSNLVAGFIEFSFCFFFVYPTLLKVKKISLLVLGLVVADGLFIGCRYLIEEVFYLWFLGYSNYDHPVGFWYYVGDNWWRAAQPIIFSFVAWALLNTYQKEQEAEQLKQEKTQAELLFLKTQINPHFLYNTLNYLYSLAYPVSDKLADAIVKLSQLMRYMLNNTLDGMLDLSLEIDYLSNYIKIYRLRFEKSFFVDFKATGDFNGKKIASLILIPLVENAFKHGVVNDAGTPIKILISTTGQQLTMKVSNKISYGQKDSSSGIGLVNIRRRLELIYPGGYELLISNNGKFYSTTLHLILHKP</sequence>
<accession>A0A9X1X0Q2</accession>
<keyword evidence="3" id="KW-0418">Kinase</keyword>
<dbReference type="SUPFAM" id="SSF55874">
    <property type="entry name" value="ATPase domain of HSP90 chaperone/DNA topoisomerase II/histidine kinase"/>
    <property type="match status" value="1"/>
</dbReference>
<keyword evidence="1" id="KW-0472">Membrane</keyword>
<name>A0A9X1X0Q2_9SPHI</name>
<dbReference type="Proteomes" id="UP001139450">
    <property type="component" value="Unassembled WGS sequence"/>
</dbReference>
<keyword evidence="4" id="KW-1185">Reference proteome</keyword>
<feature type="domain" description="Signal transduction histidine kinase internal region" evidence="2">
    <location>
        <begin position="149"/>
        <end position="227"/>
    </location>
</feature>
<dbReference type="PANTHER" id="PTHR34220:SF7">
    <property type="entry name" value="SENSOR HISTIDINE KINASE YPDA"/>
    <property type="match status" value="1"/>
</dbReference>
<feature type="transmembrane region" description="Helical" evidence="1">
    <location>
        <begin position="35"/>
        <end position="55"/>
    </location>
</feature>
<keyword evidence="1" id="KW-1133">Transmembrane helix</keyword>